<proteinExistence type="predicted"/>
<protein>
    <submittedName>
        <fullName evidence="2">Uncharacterized protein</fullName>
    </submittedName>
</protein>
<dbReference type="Proteomes" id="UP000078200">
    <property type="component" value="Unassembled WGS sequence"/>
</dbReference>
<keyword evidence="1" id="KW-0472">Membrane</keyword>
<organism evidence="2 3">
    <name type="scientific">Glossina austeni</name>
    <name type="common">Savannah tsetse fly</name>
    <dbReference type="NCBI Taxonomy" id="7395"/>
    <lineage>
        <taxon>Eukaryota</taxon>
        <taxon>Metazoa</taxon>
        <taxon>Ecdysozoa</taxon>
        <taxon>Arthropoda</taxon>
        <taxon>Hexapoda</taxon>
        <taxon>Insecta</taxon>
        <taxon>Pterygota</taxon>
        <taxon>Neoptera</taxon>
        <taxon>Endopterygota</taxon>
        <taxon>Diptera</taxon>
        <taxon>Brachycera</taxon>
        <taxon>Muscomorpha</taxon>
        <taxon>Hippoboscoidea</taxon>
        <taxon>Glossinidae</taxon>
        <taxon>Glossina</taxon>
    </lineage>
</organism>
<name>A0A1A9UEV0_GLOAU</name>
<dbReference type="EnsemblMetazoa" id="GAUT002543-RA">
    <property type="protein sequence ID" value="GAUT002543-PA"/>
    <property type="gene ID" value="GAUT002543"/>
</dbReference>
<sequence length="106" mass="12129">MLLQAAYDSSHTWSVVCGLVFLSGFCKNFNNEGRQMSSEGVSLRVAYVMYDTASRSPFVNSISCSTIKSAVITIFLLLNLFLLEFYKERFFGFYLICYMKIMLLKV</sequence>
<feature type="transmembrane region" description="Helical" evidence="1">
    <location>
        <begin position="58"/>
        <end position="83"/>
    </location>
</feature>
<dbReference type="VEuPathDB" id="VectorBase:GAUT002543"/>
<keyword evidence="1" id="KW-1133">Transmembrane helix</keyword>
<keyword evidence="1" id="KW-0812">Transmembrane</keyword>
<keyword evidence="3" id="KW-1185">Reference proteome</keyword>
<evidence type="ECO:0000313" key="3">
    <source>
        <dbReference type="Proteomes" id="UP000078200"/>
    </source>
</evidence>
<evidence type="ECO:0000256" key="1">
    <source>
        <dbReference type="SAM" id="Phobius"/>
    </source>
</evidence>
<accession>A0A1A9UEV0</accession>
<dbReference type="AlphaFoldDB" id="A0A1A9UEV0"/>
<reference evidence="2" key="1">
    <citation type="submission" date="2020-05" db="UniProtKB">
        <authorList>
            <consortium name="EnsemblMetazoa"/>
        </authorList>
    </citation>
    <scope>IDENTIFICATION</scope>
    <source>
        <strain evidence="2">TTRI</strain>
    </source>
</reference>
<evidence type="ECO:0000313" key="2">
    <source>
        <dbReference type="EnsemblMetazoa" id="GAUT002543-PA"/>
    </source>
</evidence>